<dbReference type="InterPro" id="IPR017853">
    <property type="entry name" value="GH"/>
</dbReference>
<organism evidence="7 8">
    <name type="scientific">Leucobacter allii</name>
    <dbReference type="NCBI Taxonomy" id="2932247"/>
    <lineage>
        <taxon>Bacteria</taxon>
        <taxon>Bacillati</taxon>
        <taxon>Actinomycetota</taxon>
        <taxon>Actinomycetes</taxon>
        <taxon>Micrococcales</taxon>
        <taxon>Microbacteriaceae</taxon>
        <taxon>Leucobacter</taxon>
    </lineage>
</organism>
<evidence type="ECO:0000313" key="8">
    <source>
        <dbReference type="Proteomes" id="UP000831786"/>
    </source>
</evidence>
<reference evidence="7 8" key="1">
    <citation type="submission" date="2022-04" db="EMBL/GenBank/DDBJ databases">
        <title>Leucobacter sp. isolated from rhizosphere of garlic.</title>
        <authorList>
            <person name="Won M."/>
            <person name="Lee C.-M."/>
            <person name="Woen H.-Y."/>
            <person name="Kwon S.-W."/>
        </authorList>
    </citation>
    <scope>NUCLEOTIDE SEQUENCE [LARGE SCALE GENOMIC DNA]</scope>
    <source>
        <strain evidence="7 8">H21R-40</strain>
    </source>
</reference>
<proteinExistence type="inferred from homology"/>
<feature type="domain" description="Glycoside hydrolase family 3 N-terminal" evidence="6">
    <location>
        <begin position="91"/>
        <end position="386"/>
    </location>
</feature>
<dbReference type="RefSeq" id="WP_244729732.1">
    <property type="nucleotide sequence ID" value="NZ_CP095045.1"/>
</dbReference>
<feature type="region of interest" description="Disordered" evidence="4">
    <location>
        <begin position="27"/>
        <end position="58"/>
    </location>
</feature>
<dbReference type="PROSITE" id="PS51257">
    <property type="entry name" value="PROKAR_LIPOPROTEIN"/>
    <property type="match status" value="1"/>
</dbReference>
<dbReference type="Proteomes" id="UP000831786">
    <property type="component" value="Chromosome"/>
</dbReference>
<keyword evidence="3" id="KW-0326">Glycosidase</keyword>
<evidence type="ECO:0000256" key="1">
    <source>
        <dbReference type="ARBA" id="ARBA00005336"/>
    </source>
</evidence>
<protein>
    <submittedName>
        <fullName evidence="7">Glycoside hydrolase family 3 protein</fullName>
    </submittedName>
</protein>
<keyword evidence="2 7" id="KW-0378">Hydrolase</keyword>
<evidence type="ECO:0000259" key="6">
    <source>
        <dbReference type="Pfam" id="PF00933"/>
    </source>
</evidence>
<feature type="signal peptide" evidence="5">
    <location>
        <begin position="1"/>
        <end position="25"/>
    </location>
</feature>
<feature type="compositionally biased region" description="Low complexity" evidence="4">
    <location>
        <begin position="27"/>
        <end position="40"/>
    </location>
</feature>
<sequence length="401" mass="40007">MRLRRFAALLALSALLAGTGCGASAAGPAAGSGAVETPPRATDDATPEAPDPTPEEALRERAEAYVDARSTRERAAGIVMAAAPGTDAGALAAFAAETGVGGLILMGDNIPADASALAQLTGVLSAAAEPPLLIAADQEGGSVSRLAWDALPAGAALQSSEPAASETAFAERAALLASAGIDVNFGIVADVPRGPESFIAARALGATPEASAERVAAAVRGDRGLVRSTLKHFPGHGAAEGDSHVGIPSTPEPMDDWRASDALPFRAGIDAGAELLMFGHVAYTAVDATPASLSAEWHRVAREELGFTGVAVTDDLGMLLSSGVPEYADPAANAVAALAAGNDLILVIAGHDRAAVDAVIAGLAAAVDSGTVPEERLREAALRVAELRLAGPGELPVPGEG</sequence>
<comment type="similarity">
    <text evidence="1">Belongs to the glycosyl hydrolase 3 family.</text>
</comment>
<evidence type="ECO:0000313" key="7">
    <source>
        <dbReference type="EMBL" id="UOQ58641.1"/>
    </source>
</evidence>
<dbReference type="InterPro" id="IPR050226">
    <property type="entry name" value="NagZ_Beta-hexosaminidase"/>
</dbReference>
<dbReference type="EMBL" id="CP095045">
    <property type="protein sequence ID" value="UOQ58641.1"/>
    <property type="molecule type" value="Genomic_DNA"/>
</dbReference>
<dbReference type="PANTHER" id="PTHR30480:SF14">
    <property type="entry name" value="HYDROLASE, PUTATIVE (AFU_ORTHOLOGUE AFUA_4G13770)-RELATED"/>
    <property type="match status" value="1"/>
</dbReference>
<accession>A0ABY4FQU3</accession>
<dbReference type="InterPro" id="IPR036962">
    <property type="entry name" value="Glyco_hydro_3_N_sf"/>
</dbReference>
<dbReference type="PANTHER" id="PTHR30480">
    <property type="entry name" value="BETA-HEXOSAMINIDASE-RELATED"/>
    <property type="match status" value="1"/>
</dbReference>
<name>A0ABY4FQU3_9MICO</name>
<dbReference type="GO" id="GO:0016787">
    <property type="term" value="F:hydrolase activity"/>
    <property type="evidence" value="ECO:0007669"/>
    <property type="project" value="UniProtKB-KW"/>
</dbReference>
<keyword evidence="5" id="KW-0732">Signal</keyword>
<dbReference type="SUPFAM" id="SSF51445">
    <property type="entry name" value="(Trans)glycosidases"/>
    <property type="match status" value="1"/>
</dbReference>
<keyword evidence="8" id="KW-1185">Reference proteome</keyword>
<dbReference type="Pfam" id="PF00933">
    <property type="entry name" value="Glyco_hydro_3"/>
    <property type="match status" value="1"/>
</dbReference>
<feature type="chain" id="PRO_5045503799" evidence="5">
    <location>
        <begin position="26"/>
        <end position="401"/>
    </location>
</feature>
<dbReference type="Gene3D" id="3.20.20.300">
    <property type="entry name" value="Glycoside hydrolase, family 3, N-terminal domain"/>
    <property type="match status" value="1"/>
</dbReference>
<evidence type="ECO:0000256" key="4">
    <source>
        <dbReference type="SAM" id="MobiDB-lite"/>
    </source>
</evidence>
<dbReference type="InterPro" id="IPR001764">
    <property type="entry name" value="Glyco_hydro_3_N"/>
</dbReference>
<evidence type="ECO:0000256" key="5">
    <source>
        <dbReference type="SAM" id="SignalP"/>
    </source>
</evidence>
<gene>
    <name evidence="7" type="ORF">MUN78_07410</name>
</gene>
<evidence type="ECO:0000256" key="2">
    <source>
        <dbReference type="ARBA" id="ARBA00022801"/>
    </source>
</evidence>
<evidence type="ECO:0000256" key="3">
    <source>
        <dbReference type="ARBA" id="ARBA00023295"/>
    </source>
</evidence>